<dbReference type="CDD" id="cd00200">
    <property type="entry name" value="WD40"/>
    <property type="match status" value="1"/>
</dbReference>
<evidence type="ECO:0000313" key="13">
    <source>
        <dbReference type="Proteomes" id="UP000887013"/>
    </source>
</evidence>
<dbReference type="InterPro" id="IPR015943">
    <property type="entry name" value="WD40/YVTN_repeat-like_dom_sf"/>
</dbReference>
<dbReference type="Pfam" id="PF00400">
    <property type="entry name" value="WD40"/>
    <property type="match status" value="5"/>
</dbReference>
<dbReference type="Gene3D" id="1.25.40.500">
    <property type="entry name" value="TFIID subunit TAF5, NTD2 domain"/>
    <property type="match status" value="1"/>
</dbReference>
<dbReference type="Proteomes" id="UP000887013">
    <property type="component" value="Unassembled WGS sequence"/>
</dbReference>
<organism evidence="12 13">
    <name type="scientific">Nephila pilipes</name>
    <name type="common">Giant wood spider</name>
    <name type="synonym">Nephila maculata</name>
    <dbReference type="NCBI Taxonomy" id="299642"/>
    <lineage>
        <taxon>Eukaryota</taxon>
        <taxon>Metazoa</taxon>
        <taxon>Ecdysozoa</taxon>
        <taxon>Arthropoda</taxon>
        <taxon>Chelicerata</taxon>
        <taxon>Arachnida</taxon>
        <taxon>Araneae</taxon>
        <taxon>Araneomorphae</taxon>
        <taxon>Entelegynae</taxon>
        <taxon>Araneoidea</taxon>
        <taxon>Nephilidae</taxon>
        <taxon>Nephila</taxon>
    </lineage>
</organism>
<keyword evidence="3 8" id="KW-0853">WD repeat</keyword>
<dbReference type="SUPFAM" id="SSF50978">
    <property type="entry name" value="WD40 repeat-like"/>
    <property type="match status" value="1"/>
</dbReference>
<reference evidence="12" key="1">
    <citation type="submission" date="2020-08" db="EMBL/GenBank/DDBJ databases">
        <title>Multicomponent nature underlies the extraordinary mechanical properties of spider dragline silk.</title>
        <authorList>
            <person name="Kono N."/>
            <person name="Nakamura H."/>
            <person name="Mori M."/>
            <person name="Yoshida Y."/>
            <person name="Ohtoshi R."/>
            <person name="Malay A.D."/>
            <person name="Moran D.A.P."/>
            <person name="Tomita M."/>
            <person name="Numata K."/>
            <person name="Arakawa K."/>
        </authorList>
    </citation>
    <scope>NUCLEOTIDE SEQUENCE</scope>
</reference>
<feature type="repeat" description="WD" evidence="8">
    <location>
        <begin position="420"/>
        <end position="461"/>
    </location>
</feature>
<dbReference type="InterPro" id="IPR001680">
    <property type="entry name" value="WD40_rpt"/>
</dbReference>
<feature type="compositionally biased region" description="Polar residues" evidence="9">
    <location>
        <begin position="183"/>
        <end position="192"/>
    </location>
</feature>
<keyword evidence="13" id="KW-1185">Reference proteome</keyword>
<keyword evidence="10" id="KW-0812">Transmembrane</keyword>
<dbReference type="AlphaFoldDB" id="A0A8X6PJY6"/>
<feature type="repeat" description="WD" evidence="8">
    <location>
        <begin position="378"/>
        <end position="419"/>
    </location>
</feature>
<dbReference type="InterPro" id="IPR036322">
    <property type="entry name" value="WD40_repeat_dom_sf"/>
</dbReference>
<comment type="similarity">
    <text evidence="2">Belongs to the WD repeat TAF5 family.</text>
</comment>
<dbReference type="InterPro" id="IPR037264">
    <property type="entry name" value="TFIID_NTD2_sf"/>
</dbReference>
<evidence type="ECO:0000256" key="1">
    <source>
        <dbReference type="ARBA" id="ARBA00004123"/>
    </source>
</evidence>
<dbReference type="InterPro" id="IPR020472">
    <property type="entry name" value="WD40_PAC1"/>
</dbReference>
<keyword evidence="5" id="KW-0805">Transcription regulation</keyword>
<dbReference type="GO" id="GO:0016251">
    <property type="term" value="F:RNA polymerase II general transcription initiation factor activity"/>
    <property type="evidence" value="ECO:0007669"/>
    <property type="project" value="TreeGrafter"/>
</dbReference>
<dbReference type="PANTHER" id="PTHR19879:SF7">
    <property type="entry name" value="PROTEASOMAL ATPASE-ASSOCIATED FACTOR 1"/>
    <property type="match status" value="1"/>
</dbReference>
<keyword evidence="10" id="KW-0472">Membrane</keyword>
<feature type="repeat" description="WD" evidence="8">
    <location>
        <begin position="294"/>
        <end position="335"/>
    </location>
</feature>
<proteinExistence type="inferred from homology"/>
<dbReference type="GO" id="GO:0005669">
    <property type="term" value="C:transcription factor TFIID complex"/>
    <property type="evidence" value="ECO:0007669"/>
    <property type="project" value="TreeGrafter"/>
</dbReference>
<keyword evidence="6" id="KW-0804">Transcription</keyword>
<name>A0A8X6PJY6_NEPPI</name>
<evidence type="ECO:0000256" key="7">
    <source>
        <dbReference type="ARBA" id="ARBA00023242"/>
    </source>
</evidence>
<evidence type="ECO:0000256" key="10">
    <source>
        <dbReference type="SAM" id="Phobius"/>
    </source>
</evidence>
<evidence type="ECO:0000313" key="12">
    <source>
        <dbReference type="EMBL" id="GFT70495.1"/>
    </source>
</evidence>
<evidence type="ECO:0000256" key="6">
    <source>
        <dbReference type="ARBA" id="ARBA00023163"/>
    </source>
</evidence>
<dbReference type="PANTHER" id="PTHR19879">
    <property type="entry name" value="TRANSCRIPTION INITIATION FACTOR TFIID"/>
    <property type="match status" value="1"/>
</dbReference>
<dbReference type="PRINTS" id="PR00320">
    <property type="entry name" value="GPROTEINBRPT"/>
</dbReference>
<dbReference type="Pfam" id="PF04494">
    <property type="entry name" value="TFIID_NTD2"/>
    <property type="match status" value="1"/>
</dbReference>
<evidence type="ECO:0000256" key="9">
    <source>
        <dbReference type="SAM" id="MobiDB-lite"/>
    </source>
</evidence>
<evidence type="ECO:0000259" key="11">
    <source>
        <dbReference type="Pfam" id="PF04494"/>
    </source>
</evidence>
<evidence type="ECO:0000256" key="5">
    <source>
        <dbReference type="ARBA" id="ARBA00023015"/>
    </source>
</evidence>
<evidence type="ECO:0000256" key="2">
    <source>
        <dbReference type="ARBA" id="ARBA00009435"/>
    </source>
</evidence>
<feature type="repeat" description="WD" evidence="8">
    <location>
        <begin position="462"/>
        <end position="496"/>
    </location>
</feature>
<keyword evidence="10" id="KW-1133">Transmembrane helix</keyword>
<gene>
    <name evidence="12" type="primary">TAF5L_0</name>
    <name evidence="12" type="ORF">NPIL_523601</name>
</gene>
<feature type="repeat" description="WD" evidence="8">
    <location>
        <begin position="336"/>
        <end position="377"/>
    </location>
</feature>
<dbReference type="SMART" id="SM00320">
    <property type="entry name" value="WD40"/>
    <property type="match status" value="6"/>
</dbReference>
<protein>
    <recommendedName>
        <fullName evidence="11">TFIID subunit TAF5 NTD2 domain-containing protein</fullName>
    </recommendedName>
</protein>
<dbReference type="OrthoDB" id="10266330at2759"/>
<comment type="subcellular location">
    <subcellularLocation>
        <location evidence="1">Nucleus</location>
    </subcellularLocation>
</comment>
<comment type="caution">
    <text evidence="12">The sequence shown here is derived from an EMBL/GenBank/DDBJ whole genome shotgun (WGS) entry which is preliminary data.</text>
</comment>
<feature type="transmembrane region" description="Helical" evidence="10">
    <location>
        <begin position="20"/>
        <end position="40"/>
    </location>
</feature>
<dbReference type="GO" id="GO:0006367">
    <property type="term" value="P:transcription initiation at RNA polymerase II promoter"/>
    <property type="evidence" value="ECO:0007669"/>
    <property type="project" value="TreeGrafter"/>
</dbReference>
<dbReference type="InterPro" id="IPR019775">
    <property type="entry name" value="WD40_repeat_CS"/>
</dbReference>
<dbReference type="SUPFAM" id="SSF160897">
    <property type="entry name" value="Taf5 N-terminal domain-like"/>
    <property type="match status" value="1"/>
</dbReference>
<sequence length="544" mass="61743">MAEKEYEGLLKFIKKTAEPVKSQLVGFVFPLYVYIYLIFLRQNRLLEAQKFISKYSKQFLNAGGFTEVFEELQKFKTYHEPQCHPYFKIFCENKYLIKAPEDSLKLLKTYLQEAQCRILVTILHCQFHIKFIENESNSNEELENSVIVNDKNNSNDVNVETEINSNDVNVNDENNSNSVNVKTEINSNGESSETPEDLHSSLSGVAGKEHEVSRKESSNHFYTISCGKINMCSVDIDKDIKFLACGFENSKIYVWNIDSNSTNLLKRTMKKTVKSELDDQRTDEDCPTELRGILKGHQDSVYGLSYSSVHDLLLSCSGDSTVRAWSTKNFETVDVYSEHEYPIWDVSVSPNCAYFATASMDHTARLWSFEHNQSLRIFAGHSSDVDCVKFHPHSRYLATASADKVILLWTFDDAQSVRQFVGHKTFINSLAFAPNGREMASADYGGNIIIWNLESGKILKSIPAHTGRILSISYDKNGSFIASGGCDHFLRVWDINFHAAEEGIPERIQSLGQVDSYDLNSVLHHVSFLKNRVLIVGSSTRSHN</sequence>
<dbReference type="PROSITE" id="PS50294">
    <property type="entry name" value="WD_REPEATS_REGION"/>
    <property type="match status" value="5"/>
</dbReference>
<dbReference type="PROSITE" id="PS50082">
    <property type="entry name" value="WD_REPEATS_2"/>
    <property type="match status" value="5"/>
</dbReference>
<dbReference type="InterPro" id="IPR007582">
    <property type="entry name" value="TFIID_NTD2"/>
</dbReference>
<evidence type="ECO:0000256" key="8">
    <source>
        <dbReference type="PROSITE-ProRule" id="PRU00221"/>
    </source>
</evidence>
<feature type="compositionally biased region" description="Low complexity" evidence="9">
    <location>
        <begin position="167"/>
        <end position="181"/>
    </location>
</feature>
<feature type="region of interest" description="Disordered" evidence="9">
    <location>
        <begin position="167"/>
        <end position="206"/>
    </location>
</feature>
<accession>A0A8X6PJY6</accession>
<feature type="domain" description="TFIID subunit TAF5 NTD2" evidence="11">
    <location>
        <begin position="3"/>
        <end position="124"/>
    </location>
</feature>
<keyword evidence="4" id="KW-0677">Repeat</keyword>
<evidence type="ECO:0000256" key="3">
    <source>
        <dbReference type="ARBA" id="ARBA00022574"/>
    </source>
</evidence>
<dbReference type="EMBL" id="BMAW01069764">
    <property type="protein sequence ID" value="GFT70495.1"/>
    <property type="molecule type" value="Genomic_DNA"/>
</dbReference>
<dbReference type="Gene3D" id="2.130.10.10">
    <property type="entry name" value="YVTN repeat-like/Quinoprotein amine dehydrogenase"/>
    <property type="match status" value="2"/>
</dbReference>
<keyword evidence="7" id="KW-0539">Nucleus</keyword>
<dbReference type="PROSITE" id="PS00678">
    <property type="entry name" value="WD_REPEATS_1"/>
    <property type="match status" value="1"/>
</dbReference>
<evidence type="ECO:0000256" key="4">
    <source>
        <dbReference type="ARBA" id="ARBA00022737"/>
    </source>
</evidence>